<keyword evidence="2" id="KW-0012">Acyltransferase</keyword>
<dbReference type="EC" id="2.3.-.-" evidence="2"/>
<gene>
    <name evidence="2" type="ORF">ACFORO_01635</name>
</gene>
<dbReference type="EMBL" id="JBHRWI010000003">
    <property type="protein sequence ID" value="MFC3508853.1"/>
    <property type="molecule type" value="Genomic_DNA"/>
</dbReference>
<proteinExistence type="predicted"/>
<sequence length="180" mass="19839">MSQPILQTERIRLAPLSAGHLEHLVELSADPEVMRYLTGVQTREQSADELRRTLAYAGRGLGCWAGFVDGAFAGFWSLRPGESPNEAELGYRMLPGFWRKGLGKEGAGEMLRHGFRDLGLDRVYARTAAGNKASQATMASIGLRHVRDFVADPEHFAPGADLHAVEYAVGREDWLARNFA</sequence>
<dbReference type="Pfam" id="PF13302">
    <property type="entry name" value="Acetyltransf_3"/>
    <property type="match status" value="1"/>
</dbReference>
<reference evidence="3" key="1">
    <citation type="journal article" date="2019" name="Int. J. Syst. Evol. Microbiol.">
        <title>The Global Catalogue of Microorganisms (GCM) 10K type strain sequencing project: providing services to taxonomists for standard genome sequencing and annotation.</title>
        <authorList>
            <consortium name="The Broad Institute Genomics Platform"/>
            <consortium name="The Broad Institute Genome Sequencing Center for Infectious Disease"/>
            <person name="Wu L."/>
            <person name="Ma J."/>
        </authorList>
    </citation>
    <scope>NUCLEOTIDE SEQUENCE [LARGE SCALE GENOMIC DNA]</scope>
    <source>
        <strain evidence="3">CGMCC 4.7682</strain>
    </source>
</reference>
<evidence type="ECO:0000313" key="3">
    <source>
        <dbReference type="Proteomes" id="UP001595764"/>
    </source>
</evidence>
<name>A0ABV7QBA6_9PSEU</name>
<dbReference type="InterPro" id="IPR000182">
    <property type="entry name" value="GNAT_dom"/>
</dbReference>
<organism evidence="2 3">
    <name type="scientific">Amycolatopsis halotolerans</name>
    <dbReference type="NCBI Taxonomy" id="330083"/>
    <lineage>
        <taxon>Bacteria</taxon>
        <taxon>Bacillati</taxon>
        <taxon>Actinomycetota</taxon>
        <taxon>Actinomycetes</taxon>
        <taxon>Pseudonocardiales</taxon>
        <taxon>Pseudonocardiaceae</taxon>
        <taxon>Amycolatopsis</taxon>
    </lineage>
</organism>
<keyword evidence="3" id="KW-1185">Reference proteome</keyword>
<dbReference type="GO" id="GO:0016746">
    <property type="term" value="F:acyltransferase activity"/>
    <property type="evidence" value="ECO:0007669"/>
    <property type="project" value="UniProtKB-KW"/>
</dbReference>
<dbReference type="InterPro" id="IPR051531">
    <property type="entry name" value="N-acetyltransferase"/>
</dbReference>
<dbReference type="InterPro" id="IPR016181">
    <property type="entry name" value="Acyl_CoA_acyltransferase"/>
</dbReference>
<evidence type="ECO:0000259" key="1">
    <source>
        <dbReference type="PROSITE" id="PS51186"/>
    </source>
</evidence>
<dbReference type="PANTHER" id="PTHR43792">
    <property type="entry name" value="GNAT FAMILY, PUTATIVE (AFU_ORTHOLOGUE AFUA_3G00765)-RELATED-RELATED"/>
    <property type="match status" value="1"/>
</dbReference>
<keyword evidence="2" id="KW-0808">Transferase</keyword>
<protein>
    <submittedName>
        <fullName evidence="2">GNAT family N-acetyltransferase</fullName>
        <ecNumber evidence="2">2.3.-.-</ecNumber>
    </submittedName>
</protein>
<dbReference type="SUPFAM" id="SSF55729">
    <property type="entry name" value="Acyl-CoA N-acyltransferases (Nat)"/>
    <property type="match status" value="1"/>
</dbReference>
<dbReference type="PROSITE" id="PS51186">
    <property type="entry name" value="GNAT"/>
    <property type="match status" value="1"/>
</dbReference>
<accession>A0ABV7QBA6</accession>
<evidence type="ECO:0000313" key="2">
    <source>
        <dbReference type="EMBL" id="MFC3508853.1"/>
    </source>
</evidence>
<dbReference type="PANTHER" id="PTHR43792:SF16">
    <property type="entry name" value="N-ACETYLTRANSFERASE DOMAIN-CONTAINING PROTEIN"/>
    <property type="match status" value="1"/>
</dbReference>
<dbReference type="Proteomes" id="UP001595764">
    <property type="component" value="Unassembled WGS sequence"/>
</dbReference>
<dbReference type="Gene3D" id="3.40.630.30">
    <property type="match status" value="1"/>
</dbReference>
<dbReference type="RefSeq" id="WP_377868945.1">
    <property type="nucleotide sequence ID" value="NZ_JBHMAY010000010.1"/>
</dbReference>
<comment type="caution">
    <text evidence="2">The sequence shown here is derived from an EMBL/GenBank/DDBJ whole genome shotgun (WGS) entry which is preliminary data.</text>
</comment>
<feature type="domain" description="N-acetyltransferase" evidence="1">
    <location>
        <begin position="11"/>
        <end position="172"/>
    </location>
</feature>